<evidence type="ECO:0000313" key="1">
    <source>
        <dbReference type="EMBL" id="GAF99679.1"/>
    </source>
</evidence>
<sequence>MARTTLRTAALTVSLFMLSLCSCDRRVTEVYYVDDTPPAVPSGVYSVTGDGEITVYWCPVIEEDCDGYNVYRGDSALVGPYYLIVTLYGMYQDYYTDTGLFNGKTYYYAVASFDESGNES</sequence>
<organism evidence="1">
    <name type="scientific">marine sediment metagenome</name>
    <dbReference type="NCBI Taxonomy" id="412755"/>
    <lineage>
        <taxon>unclassified sequences</taxon>
        <taxon>metagenomes</taxon>
        <taxon>ecological metagenomes</taxon>
    </lineage>
</organism>
<evidence type="ECO:0008006" key="2">
    <source>
        <dbReference type="Google" id="ProtNLM"/>
    </source>
</evidence>
<dbReference type="SUPFAM" id="SSF49265">
    <property type="entry name" value="Fibronectin type III"/>
    <property type="match status" value="1"/>
</dbReference>
<dbReference type="AlphaFoldDB" id="X0U2A8"/>
<proteinExistence type="predicted"/>
<name>X0U2A8_9ZZZZ</name>
<dbReference type="Gene3D" id="2.60.40.10">
    <property type="entry name" value="Immunoglobulins"/>
    <property type="match status" value="1"/>
</dbReference>
<reference evidence="1" key="1">
    <citation type="journal article" date="2014" name="Front. Microbiol.">
        <title>High frequency of phylogenetically diverse reductive dehalogenase-homologous genes in deep subseafloor sedimentary metagenomes.</title>
        <authorList>
            <person name="Kawai M."/>
            <person name="Futagami T."/>
            <person name="Toyoda A."/>
            <person name="Takaki Y."/>
            <person name="Nishi S."/>
            <person name="Hori S."/>
            <person name="Arai W."/>
            <person name="Tsubouchi T."/>
            <person name="Morono Y."/>
            <person name="Uchiyama I."/>
            <person name="Ito T."/>
            <person name="Fujiyama A."/>
            <person name="Inagaki F."/>
            <person name="Takami H."/>
        </authorList>
    </citation>
    <scope>NUCLEOTIDE SEQUENCE</scope>
    <source>
        <strain evidence="1">Expedition CK06-06</strain>
    </source>
</reference>
<accession>X0U2A8</accession>
<gene>
    <name evidence="1" type="ORF">S01H1_45179</name>
</gene>
<feature type="non-terminal residue" evidence="1">
    <location>
        <position position="120"/>
    </location>
</feature>
<dbReference type="PROSITE" id="PS51257">
    <property type="entry name" value="PROKAR_LIPOPROTEIN"/>
    <property type="match status" value="1"/>
</dbReference>
<dbReference type="InterPro" id="IPR013783">
    <property type="entry name" value="Ig-like_fold"/>
</dbReference>
<comment type="caution">
    <text evidence="1">The sequence shown here is derived from an EMBL/GenBank/DDBJ whole genome shotgun (WGS) entry which is preliminary data.</text>
</comment>
<dbReference type="EMBL" id="BARS01028849">
    <property type="protein sequence ID" value="GAF99679.1"/>
    <property type="molecule type" value="Genomic_DNA"/>
</dbReference>
<protein>
    <recommendedName>
        <fullName evidence="2">Fibronectin type-III domain-containing protein</fullName>
    </recommendedName>
</protein>
<dbReference type="InterPro" id="IPR036116">
    <property type="entry name" value="FN3_sf"/>
</dbReference>